<name>A0A7C4EWA4_9BACT</name>
<keyword evidence="2 3" id="KW-0687">Ribonucleoprotein</keyword>
<dbReference type="GO" id="GO:0006412">
    <property type="term" value="P:translation"/>
    <property type="evidence" value="ECO:0007669"/>
    <property type="project" value="UniProtKB-UniRule"/>
</dbReference>
<dbReference type="EMBL" id="DTGT01000364">
    <property type="protein sequence ID" value="HGH61873.1"/>
    <property type="molecule type" value="Genomic_DNA"/>
</dbReference>
<evidence type="ECO:0000256" key="1">
    <source>
        <dbReference type="ARBA" id="ARBA00022980"/>
    </source>
</evidence>
<protein>
    <recommendedName>
        <fullName evidence="3">Small ribosomal subunit protein bS16</fullName>
    </recommendedName>
</protein>
<organism evidence="4">
    <name type="scientific">Desulfomonile tiedjei</name>
    <dbReference type="NCBI Taxonomy" id="2358"/>
    <lineage>
        <taxon>Bacteria</taxon>
        <taxon>Pseudomonadati</taxon>
        <taxon>Thermodesulfobacteriota</taxon>
        <taxon>Desulfomonilia</taxon>
        <taxon>Desulfomonilales</taxon>
        <taxon>Desulfomonilaceae</taxon>
        <taxon>Desulfomonile</taxon>
    </lineage>
</organism>
<dbReference type="AlphaFoldDB" id="A0A7C4EWA4"/>
<dbReference type="Pfam" id="PF00886">
    <property type="entry name" value="Ribosomal_S16"/>
    <property type="match status" value="1"/>
</dbReference>
<evidence type="ECO:0000256" key="3">
    <source>
        <dbReference type="HAMAP-Rule" id="MF_00385"/>
    </source>
</evidence>
<sequence length="85" mass="9510">MAVKIRLARFGAKKKPFYRIVAADSEAKRDGRFLEVIGTYDPRDKIAGLKLDATKMQAWAKKGAQLTPTAAKLFRQSLKEQSPSE</sequence>
<dbReference type="Gene3D" id="3.30.1320.10">
    <property type="match status" value="1"/>
</dbReference>
<comment type="caution">
    <text evidence="4">The sequence shown here is derived from an EMBL/GenBank/DDBJ whole genome shotgun (WGS) entry which is preliminary data.</text>
</comment>
<evidence type="ECO:0000256" key="2">
    <source>
        <dbReference type="ARBA" id="ARBA00023274"/>
    </source>
</evidence>
<dbReference type="PROSITE" id="PS00732">
    <property type="entry name" value="RIBOSOMAL_S16"/>
    <property type="match status" value="1"/>
</dbReference>
<reference evidence="4" key="1">
    <citation type="journal article" date="2020" name="mSystems">
        <title>Genome- and Community-Level Interaction Insights into Carbon Utilization and Element Cycling Functions of Hydrothermarchaeota in Hydrothermal Sediment.</title>
        <authorList>
            <person name="Zhou Z."/>
            <person name="Liu Y."/>
            <person name="Xu W."/>
            <person name="Pan J."/>
            <person name="Luo Z.H."/>
            <person name="Li M."/>
        </authorList>
    </citation>
    <scope>NUCLEOTIDE SEQUENCE [LARGE SCALE GENOMIC DNA]</scope>
    <source>
        <strain evidence="4">SpSt-769</strain>
    </source>
</reference>
<dbReference type="SUPFAM" id="SSF54565">
    <property type="entry name" value="Ribosomal protein S16"/>
    <property type="match status" value="1"/>
</dbReference>
<dbReference type="PANTHER" id="PTHR12919:SF20">
    <property type="entry name" value="SMALL RIBOSOMAL SUBUNIT PROTEIN BS16M"/>
    <property type="match status" value="1"/>
</dbReference>
<dbReference type="GO" id="GO:0003735">
    <property type="term" value="F:structural constituent of ribosome"/>
    <property type="evidence" value="ECO:0007669"/>
    <property type="project" value="InterPro"/>
</dbReference>
<dbReference type="GO" id="GO:0015935">
    <property type="term" value="C:small ribosomal subunit"/>
    <property type="evidence" value="ECO:0007669"/>
    <property type="project" value="TreeGrafter"/>
</dbReference>
<dbReference type="GO" id="GO:0005737">
    <property type="term" value="C:cytoplasm"/>
    <property type="evidence" value="ECO:0007669"/>
    <property type="project" value="UniProtKB-ARBA"/>
</dbReference>
<evidence type="ECO:0000313" key="4">
    <source>
        <dbReference type="EMBL" id="HGH61873.1"/>
    </source>
</evidence>
<keyword evidence="1 3" id="KW-0689">Ribosomal protein</keyword>
<proteinExistence type="inferred from homology"/>
<dbReference type="PANTHER" id="PTHR12919">
    <property type="entry name" value="30S RIBOSOMAL PROTEIN S16"/>
    <property type="match status" value="1"/>
</dbReference>
<dbReference type="HAMAP" id="MF_00385">
    <property type="entry name" value="Ribosomal_bS16"/>
    <property type="match status" value="1"/>
</dbReference>
<dbReference type="InterPro" id="IPR000307">
    <property type="entry name" value="Ribosomal_bS16"/>
</dbReference>
<dbReference type="InterPro" id="IPR023803">
    <property type="entry name" value="Ribosomal_bS16_dom_sf"/>
</dbReference>
<accession>A0A7C4EWA4</accession>
<comment type="similarity">
    <text evidence="3">Belongs to the bacterial ribosomal protein bS16 family.</text>
</comment>
<gene>
    <name evidence="3" type="primary">rpsP</name>
    <name evidence="4" type="ORF">ENV54_11315</name>
</gene>
<dbReference type="InterPro" id="IPR020592">
    <property type="entry name" value="Ribosomal_bS16_CS"/>
</dbReference>
<dbReference type="NCBIfam" id="TIGR00002">
    <property type="entry name" value="S16"/>
    <property type="match status" value="1"/>
</dbReference>